<name>A0A553NJ68_9TELE</name>
<dbReference type="PROSITE" id="PS51257">
    <property type="entry name" value="PROKAR_LIPOPROTEIN"/>
    <property type="match status" value="1"/>
</dbReference>
<keyword evidence="2" id="KW-0812">Transmembrane</keyword>
<dbReference type="EMBL" id="SRMA01026909">
    <property type="protein sequence ID" value="TRY65491.1"/>
    <property type="molecule type" value="Genomic_DNA"/>
</dbReference>
<sequence>MRTEPRLIDFLFAGLFSFISCGLHDYVLIHENRTWNLARTYCLQNHIDIATVQTTTDWIELKKARADDPSLAWIGLYDDVKGWRWSSNNETPLFMHWDQNQPNNMNGNQLCVLIQPSGFWDDKRCGLASIFICESKGMPVFVNSSRLFWPSAQTYCRQRYNDLFTVRTLAENMNLHQTMQINNFSNAWIGLYRASWRWPDPNLSVFSLPWASLQPDNLMDDEDCAAVDNTSQIGDELCNRELFFFCSTTITKLQVLRLEVKVTKGEAEEQIAGTVMAELQQKLGVKMTWREQLDGRVFRENEEDFLGE</sequence>
<reference evidence="4 5" key="1">
    <citation type="journal article" date="2019" name="Sci. Data">
        <title>Hybrid genome assembly and annotation of Danionella translucida.</title>
        <authorList>
            <person name="Kadobianskyi M."/>
            <person name="Schulze L."/>
            <person name="Schuelke M."/>
            <person name="Judkewitz B."/>
        </authorList>
    </citation>
    <scope>NUCLEOTIDE SEQUENCE [LARGE SCALE GENOMIC DNA]</scope>
    <source>
        <strain evidence="4 5">Bolton</strain>
    </source>
</reference>
<dbReference type="SUPFAM" id="SSF56436">
    <property type="entry name" value="C-type lectin-like"/>
    <property type="match status" value="2"/>
</dbReference>
<protein>
    <recommendedName>
        <fullName evidence="3">C-type lectin domain-containing protein</fullName>
    </recommendedName>
</protein>
<dbReference type="OrthoDB" id="6369810at2759"/>
<feature type="domain" description="C-type lectin" evidence="3">
    <location>
        <begin position="149"/>
        <end position="247"/>
    </location>
</feature>
<feature type="transmembrane region" description="Helical" evidence="2">
    <location>
        <begin position="7"/>
        <end position="29"/>
    </location>
</feature>
<dbReference type="Proteomes" id="UP000316079">
    <property type="component" value="Unassembled WGS sequence"/>
</dbReference>
<dbReference type="PANTHER" id="PTHR45784:SF3">
    <property type="entry name" value="C-TYPE LECTIN DOMAIN FAMILY 4 MEMBER K-LIKE-RELATED"/>
    <property type="match status" value="1"/>
</dbReference>
<comment type="caution">
    <text evidence="4">The sequence shown here is derived from an EMBL/GenBank/DDBJ whole genome shotgun (WGS) entry which is preliminary data.</text>
</comment>
<keyword evidence="5" id="KW-1185">Reference proteome</keyword>
<evidence type="ECO:0000313" key="5">
    <source>
        <dbReference type="Proteomes" id="UP000316079"/>
    </source>
</evidence>
<dbReference type="PROSITE" id="PS00615">
    <property type="entry name" value="C_TYPE_LECTIN_1"/>
    <property type="match status" value="1"/>
</dbReference>
<dbReference type="SMART" id="SM00034">
    <property type="entry name" value="CLECT"/>
    <property type="match status" value="2"/>
</dbReference>
<keyword evidence="2" id="KW-1133">Transmembrane helix</keyword>
<dbReference type="InterPro" id="IPR001304">
    <property type="entry name" value="C-type_lectin-like"/>
</dbReference>
<evidence type="ECO:0000256" key="2">
    <source>
        <dbReference type="SAM" id="Phobius"/>
    </source>
</evidence>
<proteinExistence type="predicted"/>
<dbReference type="Gene3D" id="3.10.100.10">
    <property type="entry name" value="Mannose-Binding Protein A, subunit A"/>
    <property type="match status" value="2"/>
</dbReference>
<dbReference type="STRING" id="623744.A0A553NJ68"/>
<dbReference type="InterPro" id="IPR016186">
    <property type="entry name" value="C-type_lectin-like/link_sf"/>
</dbReference>
<dbReference type="Pfam" id="PF00059">
    <property type="entry name" value="Lectin_C"/>
    <property type="match status" value="2"/>
</dbReference>
<feature type="domain" description="C-type lectin" evidence="3">
    <location>
        <begin position="26"/>
        <end position="134"/>
    </location>
</feature>
<dbReference type="InterPro" id="IPR016187">
    <property type="entry name" value="CTDL_fold"/>
</dbReference>
<evidence type="ECO:0000259" key="3">
    <source>
        <dbReference type="PROSITE" id="PS50041"/>
    </source>
</evidence>
<gene>
    <name evidence="4" type="ORF">DNTS_021724</name>
</gene>
<organism evidence="4 5">
    <name type="scientific">Danionella cerebrum</name>
    <dbReference type="NCBI Taxonomy" id="2873325"/>
    <lineage>
        <taxon>Eukaryota</taxon>
        <taxon>Metazoa</taxon>
        <taxon>Chordata</taxon>
        <taxon>Craniata</taxon>
        <taxon>Vertebrata</taxon>
        <taxon>Euteleostomi</taxon>
        <taxon>Actinopterygii</taxon>
        <taxon>Neopterygii</taxon>
        <taxon>Teleostei</taxon>
        <taxon>Ostariophysi</taxon>
        <taxon>Cypriniformes</taxon>
        <taxon>Danionidae</taxon>
        <taxon>Danioninae</taxon>
        <taxon>Danionella</taxon>
    </lineage>
</organism>
<accession>A0A553NJ68</accession>
<dbReference type="PROSITE" id="PS50041">
    <property type="entry name" value="C_TYPE_LECTIN_2"/>
    <property type="match status" value="2"/>
</dbReference>
<keyword evidence="2" id="KW-0472">Membrane</keyword>
<dbReference type="AlphaFoldDB" id="A0A553NJ68"/>
<evidence type="ECO:0000256" key="1">
    <source>
        <dbReference type="ARBA" id="ARBA00023157"/>
    </source>
</evidence>
<dbReference type="InterPro" id="IPR018378">
    <property type="entry name" value="C-type_lectin_CS"/>
</dbReference>
<keyword evidence="1" id="KW-1015">Disulfide bond</keyword>
<dbReference type="PANTHER" id="PTHR45784">
    <property type="entry name" value="C-TYPE LECTIN DOMAIN FAMILY 20 MEMBER A-RELATED"/>
    <property type="match status" value="1"/>
</dbReference>
<evidence type="ECO:0000313" key="4">
    <source>
        <dbReference type="EMBL" id="TRY65491.1"/>
    </source>
</evidence>